<dbReference type="EMBL" id="CP001654">
    <property type="protein sequence ID" value="ACS86875.1"/>
    <property type="molecule type" value="Genomic_DNA"/>
</dbReference>
<dbReference type="STRING" id="579405.Dd703_3108"/>
<dbReference type="GO" id="GO:0022857">
    <property type="term" value="F:transmembrane transporter activity"/>
    <property type="evidence" value="ECO:0007669"/>
    <property type="project" value="InterPro"/>
</dbReference>
<feature type="transmembrane region" description="Helical" evidence="10">
    <location>
        <begin position="77"/>
        <end position="95"/>
    </location>
</feature>
<dbReference type="PANTHER" id="PTHR30614">
    <property type="entry name" value="MEMBRANE COMPONENT OF AMINO ACID ABC TRANSPORTER"/>
    <property type="match status" value="1"/>
</dbReference>
<keyword evidence="13" id="KW-1185">Reference proteome</keyword>
<keyword evidence="4" id="KW-1003">Cell membrane</keyword>
<feature type="transmembrane region" description="Helical" evidence="10">
    <location>
        <begin position="20"/>
        <end position="40"/>
    </location>
</feature>
<dbReference type="CDD" id="cd06261">
    <property type="entry name" value="TM_PBP2"/>
    <property type="match status" value="1"/>
</dbReference>
<evidence type="ECO:0000256" key="7">
    <source>
        <dbReference type="ARBA" id="ARBA00022970"/>
    </source>
</evidence>
<evidence type="ECO:0000313" key="12">
    <source>
        <dbReference type="EMBL" id="ACS86875.1"/>
    </source>
</evidence>
<reference evidence="12" key="1">
    <citation type="submission" date="2009-06" db="EMBL/GenBank/DDBJ databases">
        <title>Complete sequence of Dickeya dadantii Ech703.</title>
        <authorList>
            <consortium name="US DOE Joint Genome Institute"/>
            <person name="Lucas S."/>
            <person name="Copeland A."/>
            <person name="Lapidus A."/>
            <person name="Glavina del Rio T."/>
            <person name="Dalin E."/>
            <person name="Tice H."/>
            <person name="Bruce D."/>
            <person name="Goodwin L."/>
            <person name="Pitluck S."/>
            <person name="Chertkov O."/>
            <person name="Brettin T."/>
            <person name="Detter J.C."/>
            <person name="Han C."/>
            <person name="Larimer F."/>
            <person name="Land M."/>
            <person name="Hauser L."/>
            <person name="Kyrpides N."/>
            <person name="Mikhailova N."/>
            <person name="Balakrishnan V."/>
            <person name="Glasner J."/>
            <person name="Perna N.T."/>
        </authorList>
    </citation>
    <scope>NUCLEOTIDE SEQUENCE [LARGE SCALE GENOMIC DNA]</scope>
    <source>
        <strain evidence="12">Ech703</strain>
    </source>
</reference>
<evidence type="ECO:0000256" key="6">
    <source>
        <dbReference type="ARBA" id="ARBA00022692"/>
    </source>
</evidence>
<feature type="transmembrane region" description="Helical" evidence="10">
    <location>
        <begin position="183"/>
        <end position="204"/>
    </location>
</feature>
<dbReference type="Gene3D" id="1.10.3720.10">
    <property type="entry name" value="MetI-like"/>
    <property type="match status" value="1"/>
</dbReference>
<comment type="subcellular location">
    <subcellularLocation>
        <location evidence="1">Cell inner membrane</location>
        <topology evidence="1">Multi-pass membrane protein</topology>
    </subcellularLocation>
    <subcellularLocation>
        <location evidence="10">Cell membrane</location>
        <topology evidence="10">Multi-pass membrane protein</topology>
    </subcellularLocation>
</comment>
<dbReference type="PROSITE" id="PS50928">
    <property type="entry name" value="ABC_TM1"/>
    <property type="match status" value="1"/>
</dbReference>
<dbReference type="eggNOG" id="COG0765">
    <property type="taxonomic scope" value="Bacteria"/>
</dbReference>
<comment type="similarity">
    <text evidence="2">Belongs to the binding-protein-dependent transport system permease family. HisMQ subfamily.</text>
</comment>
<dbReference type="GO" id="GO:0043190">
    <property type="term" value="C:ATP-binding cassette (ABC) transporter complex"/>
    <property type="evidence" value="ECO:0007669"/>
    <property type="project" value="InterPro"/>
</dbReference>
<dbReference type="Proteomes" id="UP000002734">
    <property type="component" value="Chromosome"/>
</dbReference>
<evidence type="ECO:0000259" key="11">
    <source>
        <dbReference type="PROSITE" id="PS50928"/>
    </source>
</evidence>
<dbReference type="HOGENOM" id="CLU_019602_1_1_6"/>
<evidence type="ECO:0000256" key="2">
    <source>
        <dbReference type="ARBA" id="ARBA00010072"/>
    </source>
</evidence>
<dbReference type="NCBIfam" id="TIGR01726">
    <property type="entry name" value="HEQRo_perm_3TM"/>
    <property type="match status" value="1"/>
</dbReference>
<evidence type="ECO:0000256" key="5">
    <source>
        <dbReference type="ARBA" id="ARBA00022519"/>
    </source>
</evidence>
<dbReference type="InterPro" id="IPR043429">
    <property type="entry name" value="ArtM/GltK/GlnP/TcyL/YhdX-like"/>
</dbReference>
<dbReference type="PANTHER" id="PTHR30614:SF34">
    <property type="entry name" value="BLR6398 PROTEIN"/>
    <property type="match status" value="1"/>
</dbReference>
<evidence type="ECO:0000256" key="8">
    <source>
        <dbReference type="ARBA" id="ARBA00022989"/>
    </source>
</evidence>
<evidence type="ECO:0000256" key="1">
    <source>
        <dbReference type="ARBA" id="ARBA00004429"/>
    </source>
</evidence>
<evidence type="ECO:0000256" key="4">
    <source>
        <dbReference type="ARBA" id="ARBA00022475"/>
    </source>
</evidence>
<feature type="domain" description="ABC transmembrane type-1" evidence="11">
    <location>
        <begin position="16"/>
        <end position="197"/>
    </location>
</feature>
<dbReference type="GO" id="GO:0006865">
    <property type="term" value="P:amino acid transport"/>
    <property type="evidence" value="ECO:0007669"/>
    <property type="project" value="UniProtKB-KW"/>
</dbReference>
<evidence type="ECO:0000256" key="3">
    <source>
        <dbReference type="ARBA" id="ARBA00022448"/>
    </source>
</evidence>
<dbReference type="InterPro" id="IPR010065">
    <property type="entry name" value="AA_ABC_transptr_permease_3TM"/>
</dbReference>
<accession>C6CCN2</accession>
<dbReference type="InterPro" id="IPR035906">
    <property type="entry name" value="MetI-like_sf"/>
</dbReference>
<evidence type="ECO:0000313" key="13">
    <source>
        <dbReference type="Proteomes" id="UP000002734"/>
    </source>
</evidence>
<keyword evidence="3 10" id="KW-0813">Transport</keyword>
<dbReference type="AlphaFoldDB" id="C6CCN2"/>
<gene>
    <name evidence="12" type="ordered locus">Dd703_3108</name>
</gene>
<keyword evidence="9 10" id="KW-0472">Membrane</keyword>
<dbReference type="SUPFAM" id="SSF161098">
    <property type="entry name" value="MetI-like"/>
    <property type="match status" value="1"/>
</dbReference>
<dbReference type="RefSeq" id="WP_015854775.1">
    <property type="nucleotide sequence ID" value="NC_012880.1"/>
</dbReference>
<keyword evidence="8 10" id="KW-1133">Transmembrane helix</keyword>
<keyword evidence="5" id="KW-0997">Cell inner membrane</keyword>
<organism evidence="12 13">
    <name type="scientific">Musicola paradisiaca (strain Ech703)</name>
    <name type="common">Dickeya paradisiaca</name>
    <name type="synonym">Dickeya dadantii</name>
    <dbReference type="NCBI Taxonomy" id="579405"/>
    <lineage>
        <taxon>Bacteria</taxon>
        <taxon>Pseudomonadati</taxon>
        <taxon>Pseudomonadota</taxon>
        <taxon>Gammaproteobacteria</taxon>
        <taxon>Enterobacterales</taxon>
        <taxon>Pectobacteriaceae</taxon>
        <taxon>Musicola</taxon>
    </lineage>
</organism>
<dbReference type="Pfam" id="PF00528">
    <property type="entry name" value="BPD_transp_1"/>
    <property type="match status" value="1"/>
</dbReference>
<dbReference type="KEGG" id="dda:Dd703_3108"/>
<protein>
    <submittedName>
        <fullName evidence="12">Polar amino acid ABC transporter, inner membrane subunit</fullName>
    </submittedName>
</protein>
<evidence type="ECO:0000256" key="10">
    <source>
        <dbReference type="RuleBase" id="RU363032"/>
    </source>
</evidence>
<sequence length="214" mass="23691">MSELMFDSLPILLRGLGITLLLSVAAMVGSTLLGLLAAVLRTSRLPFGRQLALLYTELFRGTPVLITLMFIYFGVAYFGYEINLFAAGILGLSIYQGAYISEVFRAGIDAVPKGQWEVSWILGLSKWQTFMHVVLPQTRGIVLPPLVGQYLSLIKDTSIVSMIGMSELMHQGQAIVDRIGQPAVIYSLVSLLYFVVCFPLSRWVQHHQARSPLL</sequence>
<name>C6CCN2_MUSP7</name>
<feature type="transmembrane region" description="Helical" evidence="10">
    <location>
        <begin position="52"/>
        <end position="71"/>
    </location>
</feature>
<evidence type="ECO:0000256" key="9">
    <source>
        <dbReference type="ARBA" id="ARBA00023136"/>
    </source>
</evidence>
<dbReference type="InterPro" id="IPR000515">
    <property type="entry name" value="MetI-like"/>
</dbReference>
<keyword evidence="7" id="KW-0029">Amino-acid transport</keyword>
<proteinExistence type="inferred from homology"/>
<keyword evidence="6 10" id="KW-0812">Transmembrane</keyword>